<gene>
    <name evidence="2" type="primary">Dyak\GE27841</name>
    <name evidence="2" type="synonym">GE27841</name>
    <name evidence="2" type="ORF">Dyak_GE27841</name>
</gene>
<reference evidence="2 3" key="2">
    <citation type="journal article" date="2007" name="PLoS Biol.">
        <title>Principles of genome evolution in the Drosophila melanogaster species group.</title>
        <authorList>
            <person name="Ranz J.M."/>
            <person name="Maurin D."/>
            <person name="Chan Y.S."/>
            <person name="von Grotthuss M."/>
            <person name="Hillier L.W."/>
            <person name="Roote J."/>
            <person name="Ashburner M."/>
            <person name="Bergman C.M."/>
        </authorList>
    </citation>
    <scope>NUCLEOTIDE SEQUENCE [LARGE SCALE GENOMIC DNA]</scope>
    <source>
        <strain evidence="3">Tai18E2 / Tucson 14021-0261.01</strain>
    </source>
</reference>
<dbReference type="KEGG" id="dya:Dyak_GE27841"/>
<name>A0A0R1DXJ2_DROYA</name>
<reference evidence="2 3" key="1">
    <citation type="journal article" date="2007" name="Nature">
        <title>Evolution of genes and genomes on the Drosophila phylogeny.</title>
        <authorList>
            <consortium name="Drosophila 12 Genomes Consortium"/>
            <person name="Clark A.G."/>
            <person name="Eisen M.B."/>
            <person name="Smith D.R."/>
            <person name="Bergman C.M."/>
            <person name="Oliver B."/>
            <person name="Markow T.A."/>
            <person name="Kaufman T.C."/>
            <person name="Kellis M."/>
            <person name="Gelbart W."/>
            <person name="Iyer V.N."/>
            <person name="Pollard D.A."/>
            <person name="Sackton T.B."/>
            <person name="Larracuente A.M."/>
            <person name="Singh N.D."/>
            <person name="Abad J.P."/>
            <person name="Abt D.N."/>
            <person name="Adryan B."/>
            <person name="Aguade M."/>
            <person name="Akashi H."/>
            <person name="Anderson W.W."/>
            <person name="Aquadro C.F."/>
            <person name="Ardell D.H."/>
            <person name="Arguello R."/>
            <person name="Artieri C.G."/>
            <person name="Barbash D.A."/>
            <person name="Barker D."/>
            <person name="Barsanti P."/>
            <person name="Batterham P."/>
            <person name="Batzoglou S."/>
            <person name="Begun D."/>
            <person name="Bhutkar A."/>
            <person name="Blanco E."/>
            <person name="Bosak S.A."/>
            <person name="Bradley R.K."/>
            <person name="Brand A.D."/>
            <person name="Brent M.R."/>
            <person name="Brooks A.N."/>
            <person name="Brown R.H."/>
            <person name="Butlin R.K."/>
            <person name="Caggese C."/>
            <person name="Calvi B.R."/>
            <person name="Bernardo de Carvalho A."/>
            <person name="Caspi A."/>
            <person name="Castrezana S."/>
            <person name="Celniker S.E."/>
            <person name="Chang J.L."/>
            <person name="Chapple C."/>
            <person name="Chatterji S."/>
            <person name="Chinwalla A."/>
            <person name="Civetta A."/>
            <person name="Clifton S.W."/>
            <person name="Comeron J.M."/>
            <person name="Costello J.C."/>
            <person name="Coyne J.A."/>
            <person name="Daub J."/>
            <person name="David R.G."/>
            <person name="Delcher A.L."/>
            <person name="Delehaunty K."/>
            <person name="Do C.B."/>
            <person name="Ebling H."/>
            <person name="Edwards K."/>
            <person name="Eickbush T."/>
            <person name="Evans J.D."/>
            <person name="Filipski A."/>
            <person name="Findeiss S."/>
            <person name="Freyhult E."/>
            <person name="Fulton L."/>
            <person name="Fulton R."/>
            <person name="Garcia A.C."/>
            <person name="Gardiner A."/>
            <person name="Garfield D.A."/>
            <person name="Garvin B.E."/>
            <person name="Gibson G."/>
            <person name="Gilbert D."/>
            <person name="Gnerre S."/>
            <person name="Godfrey J."/>
            <person name="Good R."/>
            <person name="Gotea V."/>
            <person name="Gravely B."/>
            <person name="Greenberg A.J."/>
            <person name="Griffiths-Jones S."/>
            <person name="Gross S."/>
            <person name="Guigo R."/>
            <person name="Gustafson E.A."/>
            <person name="Haerty W."/>
            <person name="Hahn M.W."/>
            <person name="Halligan D.L."/>
            <person name="Halpern A.L."/>
            <person name="Halter G.M."/>
            <person name="Han M.V."/>
            <person name="Heger A."/>
            <person name="Hillier L."/>
            <person name="Hinrichs A.S."/>
            <person name="Holmes I."/>
            <person name="Hoskins R.A."/>
            <person name="Hubisz M.J."/>
            <person name="Hultmark D."/>
            <person name="Huntley M.A."/>
            <person name="Jaffe D.B."/>
            <person name="Jagadeeshan S."/>
            <person name="Jeck W.R."/>
            <person name="Johnson J."/>
            <person name="Jones C.D."/>
            <person name="Jordan W.C."/>
            <person name="Karpen G.H."/>
            <person name="Kataoka E."/>
            <person name="Keightley P.D."/>
            <person name="Kheradpour P."/>
            <person name="Kirkness E.F."/>
            <person name="Koerich L.B."/>
            <person name="Kristiansen K."/>
            <person name="Kudrna D."/>
            <person name="Kulathinal R.J."/>
            <person name="Kumar S."/>
            <person name="Kwok R."/>
            <person name="Lander E."/>
            <person name="Langley C.H."/>
            <person name="Lapoint R."/>
            <person name="Lazzaro B.P."/>
            <person name="Lee S.J."/>
            <person name="Levesque L."/>
            <person name="Li R."/>
            <person name="Lin C.F."/>
            <person name="Lin M.F."/>
            <person name="Lindblad-Toh K."/>
            <person name="Llopart A."/>
            <person name="Long M."/>
            <person name="Low L."/>
            <person name="Lozovsky E."/>
            <person name="Lu J."/>
            <person name="Luo M."/>
            <person name="Machado C.A."/>
            <person name="Makalowski W."/>
            <person name="Marzo M."/>
            <person name="Matsuda M."/>
            <person name="Matzkin L."/>
            <person name="McAllister B."/>
            <person name="McBride C.S."/>
            <person name="McKernan B."/>
            <person name="McKernan K."/>
            <person name="Mendez-Lago M."/>
            <person name="Minx P."/>
            <person name="Mollenhauer M.U."/>
            <person name="Montooth K."/>
            <person name="Mount S.M."/>
            <person name="Mu X."/>
            <person name="Myers E."/>
            <person name="Negre B."/>
            <person name="Newfeld S."/>
            <person name="Nielsen R."/>
            <person name="Noor M.A."/>
            <person name="O'Grady P."/>
            <person name="Pachter L."/>
            <person name="Papaceit M."/>
            <person name="Parisi M.J."/>
            <person name="Parisi M."/>
            <person name="Parts L."/>
            <person name="Pedersen J.S."/>
            <person name="Pesole G."/>
            <person name="Phillippy A.M."/>
            <person name="Ponting C.P."/>
            <person name="Pop M."/>
            <person name="Porcelli D."/>
            <person name="Powell J.R."/>
            <person name="Prohaska S."/>
            <person name="Pruitt K."/>
            <person name="Puig M."/>
            <person name="Quesneville H."/>
            <person name="Ram K.R."/>
            <person name="Rand D."/>
            <person name="Rasmussen M.D."/>
            <person name="Reed L.K."/>
            <person name="Reenan R."/>
            <person name="Reily A."/>
            <person name="Remington K.A."/>
            <person name="Rieger T.T."/>
            <person name="Ritchie M.G."/>
            <person name="Robin C."/>
            <person name="Rogers Y.H."/>
            <person name="Rohde C."/>
            <person name="Rozas J."/>
            <person name="Rubenfield M.J."/>
            <person name="Ruiz A."/>
            <person name="Russo S."/>
            <person name="Salzberg S.L."/>
            <person name="Sanchez-Gracia A."/>
            <person name="Saranga D.J."/>
            <person name="Sato H."/>
            <person name="Schaeffer S.W."/>
            <person name="Schatz M.C."/>
            <person name="Schlenke T."/>
            <person name="Schwartz R."/>
            <person name="Segarra C."/>
            <person name="Singh R.S."/>
            <person name="Sirot L."/>
            <person name="Sirota M."/>
            <person name="Sisneros N.B."/>
            <person name="Smith C.D."/>
            <person name="Smith T.F."/>
            <person name="Spieth J."/>
            <person name="Stage D.E."/>
            <person name="Stark A."/>
            <person name="Stephan W."/>
            <person name="Strausberg R.L."/>
            <person name="Strempel S."/>
            <person name="Sturgill D."/>
            <person name="Sutton G."/>
            <person name="Sutton G.G."/>
            <person name="Tao W."/>
            <person name="Teichmann S."/>
            <person name="Tobari Y.N."/>
            <person name="Tomimura Y."/>
            <person name="Tsolas J.M."/>
            <person name="Valente V.L."/>
            <person name="Venter E."/>
            <person name="Venter J.C."/>
            <person name="Vicario S."/>
            <person name="Vieira F.G."/>
            <person name="Vilella A.J."/>
            <person name="Villasante A."/>
            <person name="Walenz B."/>
            <person name="Wang J."/>
            <person name="Wasserman M."/>
            <person name="Watts T."/>
            <person name="Wilson D."/>
            <person name="Wilson R.K."/>
            <person name="Wing R.A."/>
            <person name="Wolfner M.F."/>
            <person name="Wong A."/>
            <person name="Wong G.K."/>
            <person name="Wu C.I."/>
            <person name="Wu G."/>
            <person name="Yamamoto D."/>
            <person name="Yang H.P."/>
            <person name="Yang S.P."/>
            <person name="Yorke J.A."/>
            <person name="Yoshida K."/>
            <person name="Zdobnov E."/>
            <person name="Zhang P."/>
            <person name="Zhang Y."/>
            <person name="Zimin A.V."/>
            <person name="Baldwin J."/>
            <person name="Abdouelleil A."/>
            <person name="Abdulkadir J."/>
            <person name="Abebe A."/>
            <person name="Abera B."/>
            <person name="Abreu J."/>
            <person name="Acer S.C."/>
            <person name="Aftuck L."/>
            <person name="Alexander A."/>
            <person name="An P."/>
            <person name="Anderson E."/>
            <person name="Anderson S."/>
            <person name="Arachi H."/>
            <person name="Azer M."/>
            <person name="Bachantsang P."/>
            <person name="Barry A."/>
            <person name="Bayul T."/>
            <person name="Berlin A."/>
            <person name="Bessette D."/>
            <person name="Bloom T."/>
            <person name="Blye J."/>
            <person name="Boguslavskiy L."/>
            <person name="Bonnet C."/>
            <person name="Boukhgalter B."/>
            <person name="Bourzgui I."/>
            <person name="Brown A."/>
            <person name="Cahill P."/>
            <person name="Channer S."/>
            <person name="Cheshatsang Y."/>
            <person name="Chuda L."/>
            <person name="Citroen M."/>
            <person name="Collymore A."/>
            <person name="Cooke P."/>
            <person name="Costello M."/>
            <person name="D'Aco K."/>
            <person name="Daza R."/>
            <person name="De Haan G."/>
            <person name="DeGray S."/>
            <person name="DeMaso C."/>
            <person name="Dhargay N."/>
            <person name="Dooley K."/>
            <person name="Dooley E."/>
            <person name="Doricent M."/>
            <person name="Dorje P."/>
            <person name="Dorjee K."/>
            <person name="Dupes A."/>
            <person name="Elong R."/>
            <person name="Falk J."/>
            <person name="Farina A."/>
            <person name="Faro S."/>
            <person name="Ferguson D."/>
            <person name="Fisher S."/>
            <person name="Foley C.D."/>
            <person name="Franke A."/>
            <person name="Friedrich D."/>
            <person name="Gadbois L."/>
            <person name="Gearin G."/>
            <person name="Gearin C.R."/>
            <person name="Giannoukos G."/>
            <person name="Goode T."/>
            <person name="Graham J."/>
            <person name="Grandbois E."/>
            <person name="Grewal S."/>
            <person name="Gyaltsen K."/>
            <person name="Hafez N."/>
            <person name="Hagos B."/>
            <person name="Hall J."/>
            <person name="Henson C."/>
            <person name="Hollinger A."/>
            <person name="Honan T."/>
            <person name="Huard M.D."/>
            <person name="Hughes L."/>
            <person name="Hurhula B."/>
            <person name="Husby M.E."/>
            <person name="Kamat A."/>
            <person name="Kanga B."/>
            <person name="Kashin S."/>
            <person name="Khazanovich D."/>
            <person name="Kisner P."/>
            <person name="Lance K."/>
            <person name="Lara M."/>
            <person name="Lee W."/>
            <person name="Lennon N."/>
            <person name="Letendre F."/>
            <person name="LeVine R."/>
            <person name="Lipovsky A."/>
            <person name="Liu X."/>
            <person name="Liu J."/>
            <person name="Liu S."/>
            <person name="Lokyitsang T."/>
            <person name="Lokyitsang Y."/>
            <person name="Lubonja R."/>
            <person name="Lui A."/>
            <person name="MacDonald P."/>
            <person name="Magnisalis V."/>
            <person name="Maru K."/>
            <person name="Matthews C."/>
            <person name="McCusker W."/>
            <person name="McDonough S."/>
            <person name="Mehta T."/>
            <person name="Meldrim J."/>
            <person name="Meneus L."/>
            <person name="Mihai O."/>
            <person name="Mihalev A."/>
            <person name="Mihova T."/>
            <person name="Mittelman R."/>
            <person name="Mlenga V."/>
            <person name="Montmayeur A."/>
            <person name="Mulrain L."/>
            <person name="Navidi A."/>
            <person name="Naylor J."/>
            <person name="Negash T."/>
            <person name="Nguyen T."/>
            <person name="Nguyen N."/>
            <person name="Nicol R."/>
            <person name="Norbu C."/>
            <person name="Norbu N."/>
            <person name="Novod N."/>
            <person name="O'Neill B."/>
            <person name="Osman S."/>
            <person name="Markiewicz E."/>
            <person name="Oyono O.L."/>
            <person name="Patti C."/>
            <person name="Phunkhang P."/>
            <person name="Pierre F."/>
            <person name="Priest M."/>
            <person name="Raghuraman S."/>
            <person name="Rege F."/>
            <person name="Reyes R."/>
            <person name="Rise C."/>
            <person name="Rogov P."/>
            <person name="Ross K."/>
            <person name="Ryan E."/>
            <person name="Settipalli S."/>
            <person name="Shea T."/>
            <person name="Sherpa N."/>
            <person name="Shi L."/>
            <person name="Shih D."/>
            <person name="Sparrow T."/>
            <person name="Spaulding J."/>
            <person name="Stalker J."/>
            <person name="Stange-Thomann N."/>
            <person name="Stavropoulos S."/>
            <person name="Stone C."/>
            <person name="Strader C."/>
            <person name="Tesfaye S."/>
            <person name="Thomson T."/>
            <person name="Thoulutsang Y."/>
            <person name="Thoulutsang D."/>
            <person name="Topham K."/>
            <person name="Topping I."/>
            <person name="Tsamla T."/>
            <person name="Vassiliev H."/>
            <person name="Vo A."/>
            <person name="Wangchuk T."/>
            <person name="Wangdi T."/>
            <person name="Weiand M."/>
            <person name="Wilkinson J."/>
            <person name="Wilson A."/>
            <person name="Yadav S."/>
            <person name="Young G."/>
            <person name="Yu Q."/>
            <person name="Zembek L."/>
            <person name="Zhong D."/>
            <person name="Zimmer A."/>
            <person name="Zwirko Z."/>
            <person name="Jaffe D.B."/>
            <person name="Alvarez P."/>
            <person name="Brockman W."/>
            <person name="Butler J."/>
            <person name="Chin C."/>
            <person name="Gnerre S."/>
            <person name="Grabherr M."/>
            <person name="Kleber M."/>
            <person name="Mauceli E."/>
            <person name="MacCallum I."/>
        </authorList>
    </citation>
    <scope>NUCLEOTIDE SEQUENCE [LARGE SCALE GENOMIC DNA]</scope>
    <source>
        <strain evidence="3">Tai18E2 / Tucson 14021-0261.01</strain>
    </source>
</reference>
<evidence type="ECO:0000313" key="2">
    <source>
        <dbReference type="EMBL" id="KRJ99961.1"/>
    </source>
</evidence>
<keyword evidence="3" id="KW-1185">Reference proteome</keyword>
<proteinExistence type="predicted"/>
<feature type="signal peptide" evidence="1">
    <location>
        <begin position="1"/>
        <end position="19"/>
    </location>
</feature>
<protein>
    <submittedName>
        <fullName evidence="2">Uncharacterized protein</fullName>
    </submittedName>
</protein>
<sequence length="59" mass="6964">MLNILLFWFLLHIFGLIQGRSVGEGFESLDDEFLMPQPDSTIFAYNQTDKELPWDLTWN</sequence>
<organism evidence="2 3">
    <name type="scientific">Drosophila yakuba</name>
    <name type="common">Fruit fly</name>
    <dbReference type="NCBI Taxonomy" id="7245"/>
    <lineage>
        <taxon>Eukaryota</taxon>
        <taxon>Metazoa</taxon>
        <taxon>Ecdysozoa</taxon>
        <taxon>Arthropoda</taxon>
        <taxon>Hexapoda</taxon>
        <taxon>Insecta</taxon>
        <taxon>Pterygota</taxon>
        <taxon>Neoptera</taxon>
        <taxon>Endopterygota</taxon>
        <taxon>Diptera</taxon>
        <taxon>Brachycera</taxon>
        <taxon>Muscomorpha</taxon>
        <taxon>Ephydroidea</taxon>
        <taxon>Drosophilidae</taxon>
        <taxon>Drosophila</taxon>
        <taxon>Sophophora</taxon>
    </lineage>
</organism>
<accession>A0A0R1DXJ2</accession>
<evidence type="ECO:0000256" key="1">
    <source>
        <dbReference type="SAM" id="SignalP"/>
    </source>
</evidence>
<keyword evidence="1" id="KW-0732">Signal</keyword>
<dbReference type="AlphaFoldDB" id="A0A0R1DXJ2"/>
<evidence type="ECO:0000313" key="3">
    <source>
        <dbReference type="Proteomes" id="UP000002282"/>
    </source>
</evidence>
<dbReference type="EMBL" id="CM000158">
    <property type="protein sequence ID" value="KRJ99961.1"/>
    <property type="molecule type" value="Genomic_DNA"/>
</dbReference>
<feature type="chain" id="PRO_5006402994" evidence="1">
    <location>
        <begin position="20"/>
        <end position="59"/>
    </location>
</feature>
<dbReference type="Proteomes" id="UP000002282">
    <property type="component" value="Chromosome 2R"/>
</dbReference>
<dbReference type="OrthoDB" id="7843254at2759"/>